<keyword evidence="10" id="KW-0862">Zinc</keyword>
<dbReference type="Gene3D" id="3.40.140.10">
    <property type="entry name" value="Cytidine Deaminase, domain 2"/>
    <property type="match status" value="1"/>
</dbReference>
<dbReference type="InterPro" id="IPR050242">
    <property type="entry name" value="JAMM_MPN+_peptidase_M67A"/>
</dbReference>
<dbReference type="GO" id="GO:0046872">
    <property type="term" value="F:metal ion binding"/>
    <property type="evidence" value="ECO:0007669"/>
    <property type="project" value="UniProtKB-KW"/>
</dbReference>
<gene>
    <name evidence="15" type="ORF">RMAR1173_LOCUS17719</name>
</gene>
<evidence type="ECO:0000256" key="1">
    <source>
        <dbReference type="ARBA" id="ARBA00004123"/>
    </source>
</evidence>
<dbReference type="Pfam" id="PF01398">
    <property type="entry name" value="JAB"/>
    <property type="match status" value="1"/>
</dbReference>
<feature type="region of interest" description="Disordered" evidence="13">
    <location>
        <begin position="307"/>
        <end position="359"/>
    </location>
</feature>
<feature type="compositionally biased region" description="Polar residues" evidence="13">
    <location>
        <begin position="340"/>
        <end position="352"/>
    </location>
</feature>
<dbReference type="GO" id="GO:0008180">
    <property type="term" value="C:COP9 signalosome"/>
    <property type="evidence" value="ECO:0007669"/>
    <property type="project" value="UniProtKB-KW"/>
</dbReference>
<evidence type="ECO:0000256" key="4">
    <source>
        <dbReference type="ARBA" id="ARBA00014880"/>
    </source>
</evidence>
<keyword evidence="12" id="KW-0539">Nucleus</keyword>
<dbReference type="InterPro" id="IPR037518">
    <property type="entry name" value="MPN"/>
</dbReference>
<evidence type="ECO:0000256" key="8">
    <source>
        <dbReference type="ARBA" id="ARBA00022790"/>
    </source>
</evidence>
<evidence type="ECO:0000313" key="15">
    <source>
        <dbReference type="EMBL" id="CAD9706728.1"/>
    </source>
</evidence>
<evidence type="ECO:0000256" key="11">
    <source>
        <dbReference type="ARBA" id="ARBA00023049"/>
    </source>
</evidence>
<feature type="compositionally biased region" description="Gly residues" evidence="13">
    <location>
        <begin position="1"/>
        <end position="11"/>
    </location>
</feature>
<dbReference type="InterPro" id="IPR000555">
    <property type="entry name" value="JAMM/MPN+_dom"/>
</dbReference>
<evidence type="ECO:0000256" key="13">
    <source>
        <dbReference type="SAM" id="MobiDB-lite"/>
    </source>
</evidence>
<dbReference type="SMART" id="SM00232">
    <property type="entry name" value="JAB_MPN"/>
    <property type="match status" value="1"/>
</dbReference>
<evidence type="ECO:0000256" key="5">
    <source>
        <dbReference type="ARBA" id="ARBA00022490"/>
    </source>
</evidence>
<dbReference type="GO" id="GO:0005737">
    <property type="term" value="C:cytoplasm"/>
    <property type="evidence" value="ECO:0007669"/>
    <property type="project" value="UniProtKB-SubCell"/>
</dbReference>
<keyword evidence="9" id="KW-0378">Hydrolase</keyword>
<evidence type="ECO:0000259" key="14">
    <source>
        <dbReference type="PROSITE" id="PS50249"/>
    </source>
</evidence>
<keyword evidence="7" id="KW-0479">Metal-binding</keyword>
<keyword evidence="11" id="KW-0482">Metalloprotease</keyword>
<dbReference type="SUPFAM" id="SSF102712">
    <property type="entry name" value="JAB1/MPN domain"/>
    <property type="match status" value="1"/>
</dbReference>
<evidence type="ECO:0000256" key="2">
    <source>
        <dbReference type="ARBA" id="ARBA00004496"/>
    </source>
</evidence>
<dbReference type="PANTHER" id="PTHR10410">
    <property type="entry name" value="EUKARYOTIC TRANSLATION INITIATION FACTOR 3 -RELATED"/>
    <property type="match status" value="1"/>
</dbReference>
<dbReference type="FunFam" id="3.40.140.10:FF:000203">
    <property type="entry name" value="COP9 signalosome complex subunit 5"/>
    <property type="match status" value="1"/>
</dbReference>
<evidence type="ECO:0000256" key="3">
    <source>
        <dbReference type="ARBA" id="ARBA00006008"/>
    </source>
</evidence>
<keyword evidence="5" id="KW-0963">Cytoplasm</keyword>
<sequence length="373" mass="40712">MASPAAGGGAGAPDAMVEDGPGAMSAAQKVAAADDSWYSVDEAKLASTRESKPWMGDAKYFKKVKVGPSAAMKMLMHTYSGVEKGIKESGKPVEVMGLLLGRPHTEDLTTLVVTDAFPLPVEGFETRVIADDESVVNYMITLGETIESTRKERFMGWYHSHPFDVDEEYSHCYMSNTDITTQLAWQRAEDPHGNPWLAIVVDPLRSLAKSHPEFGAFRTYPPEFEAGRNETPDGSNVVDDQKRVEKWGVCWNRYYKLDIEYFMSAQAKAVIAILSKNFLWMRTLGSTPMLERENRERLSERVNNVATGLSKAEPRSGIGSPLAIGGLRGSRSGAAEDAGESSTSRPTQSAQGLASELAEGQMTQIAKTVLFGS</sequence>
<dbReference type="EMBL" id="HBHJ01026821">
    <property type="protein sequence ID" value="CAD9706728.1"/>
    <property type="molecule type" value="Transcribed_RNA"/>
</dbReference>
<comment type="subcellular location">
    <subcellularLocation>
        <location evidence="2">Cytoplasm</location>
    </subcellularLocation>
    <subcellularLocation>
        <location evidence="1">Nucleus</location>
    </subcellularLocation>
</comment>
<organism evidence="15">
    <name type="scientific">Rhizochromulina marina</name>
    <dbReference type="NCBI Taxonomy" id="1034831"/>
    <lineage>
        <taxon>Eukaryota</taxon>
        <taxon>Sar</taxon>
        <taxon>Stramenopiles</taxon>
        <taxon>Ochrophyta</taxon>
        <taxon>Dictyochophyceae</taxon>
        <taxon>Rhizochromulinales</taxon>
        <taxon>Rhizochromulina</taxon>
    </lineage>
</organism>
<keyword evidence="8" id="KW-0736">Signalosome</keyword>
<protein>
    <recommendedName>
        <fullName evidence="4">COP9 signalosome complex subunit 5</fullName>
    </recommendedName>
</protein>
<feature type="domain" description="MPN" evidence="14">
    <location>
        <begin position="64"/>
        <end position="223"/>
    </location>
</feature>
<proteinExistence type="inferred from homology"/>
<keyword evidence="6" id="KW-0645">Protease</keyword>
<evidence type="ECO:0000256" key="10">
    <source>
        <dbReference type="ARBA" id="ARBA00022833"/>
    </source>
</evidence>
<comment type="similarity">
    <text evidence="3">Belongs to the peptidase M67A family. CSN5 subfamily.</text>
</comment>
<accession>A0A7S2WTE4</accession>
<feature type="region of interest" description="Disordered" evidence="13">
    <location>
        <begin position="1"/>
        <end position="21"/>
    </location>
</feature>
<dbReference type="PROSITE" id="PS50249">
    <property type="entry name" value="MPN"/>
    <property type="match status" value="1"/>
</dbReference>
<dbReference type="GO" id="GO:0006508">
    <property type="term" value="P:proteolysis"/>
    <property type="evidence" value="ECO:0007669"/>
    <property type="project" value="UniProtKB-KW"/>
</dbReference>
<evidence type="ECO:0000256" key="9">
    <source>
        <dbReference type="ARBA" id="ARBA00022801"/>
    </source>
</evidence>
<reference evidence="15" key="1">
    <citation type="submission" date="2021-01" db="EMBL/GenBank/DDBJ databases">
        <authorList>
            <person name="Corre E."/>
            <person name="Pelletier E."/>
            <person name="Niang G."/>
            <person name="Scheremetjew M."/>
            <person name="Finn R."/>
            <person name="Kale V."/>
            <person name="Holt S."/>
            <person name="Cochrane G."/>
            <person name="Meng A."/>
            <person name="Brown T."/>
            <person name="Cohen L."/>
        </authorList>
    </citation>
    <scope>NUCLEOTIDE SEQUENCE</scope>
    <source>
        <strain evidence="15">CCMP1243</strain>
    </source>
</reference>
<evidence type="ECO:0000256" key="7">
    <source>
        <dbReference type="ARBA" id="ARBA00022723"/>
    </source>
</evidence>
<dbReference type="GO" id="GO:0008237">
    <property type="term" value="F:metallopeptidase activity"/>
    <property type="evidence" value="ECO:0007669"/>
    <property type="project" value="UniProtKB-KW"/>
</dbReference>
<dbReference type="AlphaFoldDB" id="A0A7S2WTE4"/>
<evidence type="ECO:0000256" key="6">
    <source>
        <dbReference type="ARBA" id="ARBA00022670"/>
    </source>
</evidence>
<evidence type="ECO:0000256" key="12">
    <source>
        <dbReference type="ARBA" id="ARBA00023242"/>
    </source>
</evidence>
<name>A0A7S2WTE4_9STRA</name>